<sequence length="200" mass="21091">MAQERARRWRQQHWGHLQIRRHRGAAQLWCPLLPAPDEEDQCLSGHPQPIQDADRHPAGGVGVLPGVAHPAPEPGRHVAVGAVGDVRGVVHASHGCSTASPSFALSTAPTTSTSSPTASSCPPHATPRAAPTSPASTFSSPPLTRRRSHRLSPRTPSSPSSPPTTRSRSSPTTSPTTTARSSPSRRSPRPPASRARGCRS</sequence>
<feature type="compositionally biased region" description="Low complexity" evidence="1">
    <location>
        <begin position="94"/>
        <end position="143"/>
    </location>
</feature>
<evidence type="ECO:0000313" key="2">
    <source>
        <dbReference type="EnsemblPlants" id="TuG1812G0400001749.01.T01"/>
    </source>
</evidence>
<reference evidence="2" key="3">
    <citation type="submission" date="2022-06" db="UniProtKB">
        <authorList>
            <consortium name="EnsemblPlants"/>
        </authorList>
    </citation>
    <scope>IDENTIFICATION</scope>
</reference>
<reference evidence="3" key="1">
    <citation type="journal article" date="2013" name="Nature">
        <title>Draft genome of the wheat A-genome progenitor Triticum urartu.</title>
        <authorList>
            <person name="Ling H.Q."/>
            <person name="Zhao S."/>
            <person name="Liu D."/>
            <person name="Wang J."/>
            <person name="Sun H."/>
            <person name="Zhang C."/>
            <person name="Fan H."/>
            <person name="Li D."/>
            <person name="Dong L."/>
            <person name="Tao Y."/>
            <person name="Gao C."/>
            <person name="Wu H."/>
            <person name="Li Y."/>
            <person name="Cui Y."/>
            <person name="Guo X."/>
            <person name="Zheng S."/>
            <person name="Wang B."/>
            <person name="Yu K."/>
            <person name="Liang Q."/>
            <person name="Yang W."/>
            <person name="Lou X."/>
            <person name="Chen J."/>
            <person name="Feng M."/>
            <person name="Jian J."/>
            <person name="Zhang X."/>
            <person name="Luo G."/>
            <person name="Jiang Y."/>
            <person name="Liu J."/>
            <person name="Wang Z."/>
            <person name="Sha Y."/>
            <person name="Zhang B."/>
            <person name="Wu H."/>
            <person name="Tang D."/>
            <person name="Shen Q."/>
            <person name="Xue P."/>
            <person name="Zou S."/>
            <person name="Wang X."/>
            <person name="Liu X."/>
            <person name="Wang F."/>
            <person name="Yang Y."/>
            <person name="An X."/>
            <person name="Dong Z."/>
            <person name="Zhang K."/>
            <person name="Zhang X."/>
            <person name="Luo M.C."/>
            <person name="Dvorak J."/>
            <person name="Tong Y."/>
            <person name="Wang J."/>
            <person name="Yang H."/>
            <person name="Li Z."/>
            <person name="Wang D."/>
            <person name="Zhang A."/>
            <person name="Wang J."/>
        </authorList>
    </citation>
    <scope>NUCLEOTIDE SEQUENCE</scope>
    <source>
        <strain evidence="3">cv. G1812</strain>
    </source>
</reference>
<reference evidence="2" key="2">
    <citation type="submission" date="2018-03" db="EMBL/GenBank/DDBJ databases">
        <title>The Triticum urartu genome reveals the dynamic nature of wheat genome evolution.</title>
        <authorList>
            <person name="Ling H."/>
            <person name="Ma B."/>
            <person name="Shi X."/>
            <person name="Liu H."/>
            <person name="Dong L."/>
            <person name="Sun H."/>
            <person name="Cao Y."/>
            <person name="Gao Q."/>
            <person name="Zheng S."/>
            <person name="Li Y."/>
            <person name="Yu Y."/>
            <person name="Du H."/>
            <person name="Qi M."/>
            <person name="Li Y."/>
            <person name="Yu H."/>
            <person name="Cui Y."/>
            <person name="Wang N."/>
            <person name="Chen C."/>
            <person name="Wu H."/>
            <person name="Zhao Y."/>
            <person name="Zhang J."/>
            <person name="Li Y."/>
            <person name="Zhou W."/>
            <person name="Zhang B."/>
            <person name="Hu W."/>
            <person name="Eijk M."/>
            <person name="Tang J."/>
            <person name="Witsenboer H."/>
            <person name="Zhao S."/>
            <person name="Li Z."/>
            <person name="Zhang A."/>
            <person name="Wang D."/>
            <person name="Liang C."/>
        </authorList>
    </citation>
    <scope>NUCLEOTIDE SEQUENCE [LARGE SCALE GENOMIC DNA]</scope>
    <source>
        <strain evidence="2">cv. G1812</strain>
    </source>
</reference>
<feature type="region of interest" description="Disordered" evidence="1">
    <location>
        <begin position="94"/>
        <end position="200"/>
    </location>
</feature>
<dbReference type="EnsemblPlants" id="TuG1812G0400001749.01.T01">
    <property type="protein sequence ID" value="TuG1812G0400001749.01.T01"/>
    <property type="gene ID" value="TuG1812G0400001749.01"/>
</dbReference>
<name>A0A8R7U8H6_TRIUA</name>
<protein>
    <submittedName>
        <fullName evidence="2">Uncharacterized protein</fullName>
    </submittedName>
</protein>
<organism evidence="2 3">
    <name type="scientific">Triticum urartu</name>
    <name type="common">Red wild einkorn</name>
    <name type="synonym">Crithodium urartu</name>
    <dbReference type="NCBI Taxonomy" id="4572"/>
    <lineage>
        <taxon>Eukaryota</taxon>
        <taxon>Viridiplantae</taxon>
        <taxon>Streptophyta</taxon>
        <taxon>Embryophyta</taxon>
        <taxon>Tracheophyta</taxon>
        <taxon>Spermatophyta</taxon>
        <taxon>Magnoliopsida</taxon>
        <taxon>Liliopsida</taxon>
        <taxon>Poales</taxon>
        <taxon>Poaceae</taxon>
        <taxon>BOP clade</taxon>
        <taxon>Pooideae</taxon>
        <taxon>Triticodae</taxon>
        <taxon>Triticeae</taxon>
        <taxon>Triticinae</taxon>
        <taxon>Triticum</taxon>
    </lineage>
</organism>
<dbReference type="Gramene" id="TuG1812G0400001749.01.T01">
    <property type="protein sequence ID" value="TuG1812G0400001749.01.T01"/>
    <property type="gene ID" value="TuG1812G0400001749.01"/>
</dbReference>
<evidence type="ECO:0000313" key="3">
    <source>
        <dbReference type="Proteomes" id="UP000015106"/>
    </source>
</evidence>
<dbReference type="AlphaFoldDB" id="A0A8R7U8H6"/>
<accession>A0A8R7U8H6</accession>
<dbReference type="Proteomes" id="UP000015106">
    <property type="component" value="Chromosome 4"/>
</dbReference>
<evidence type="ECO:0000256" key="1">
    <source>
        <dbReference type="SAM" id="MobiDB-lite"/>
    </source>
</evidence>
<feature type="compositionally biased region" description="Low complexity" evidence="1">
    <location>
        <begin position="153"/>
        <end position="185"/>
    </location>
</feature>
<proteinExistence type="predicted"/>
<keyword evidence="3" id="KW-1185">Reference proteome</keyword>